<dbReference type="InterPro" id="IPR019787">
    <property type="entry name" value="Znf_PHD-finger"/>
</dbReference>
<proteinExistence type="inferred from homology"/>
<evidence type="ECO:0000256" key="3">
    <source>
        <dbReference type="ARBA" id="ARBA00004123"/>
    </source>
</evidence>
<dbReference type="GO" id="GO:0005634">
    <property type="term" value="C:nucleus"/>
    <property type="evidence" value="ECO:0007669"/>
    <property type="project" value="UniProtKB-SubCell"/>
</dbReference>
<evidence type="ECO:0000256" key="18">
    <source>
        <dbReference type="ARBA" id="ARBA00047915"/>
    </source>
</evidence>
<evidence type="ECO:0000256" key="8">
    <source>
        <dbReference type="ARBA" id="ARBA00022771"/>
    </source>
</evidence>
<evidence type="ECO:0000256" key="2">
    <source>
        <dbReference type="ARBA" id="ARBA00003909"/>
    </source>
</evidence>
<dbReference type="GO" id="GO:0008270">
    <property type="term" value="F:zinc ion binding"/>
    <property type="evidence" value="ECO:0007669"/>
    <property type="project" value="UniProtKB-KW"/>
</dbReference>
<comment type="function">
    <text evidence="2">Histone demethylase that specifically demethylates 'Lys-36' of histone H3, thereby playing a central role in histone code.</text>
</comment>
<dbReference type="InterPro" id="IPR011011">
    <property type="entry name" value="Znf_FYVE_PHD"/>
</dbReference>
<dbReference type="Pfam" id="PF02373">
    <property type="entry name" value="JmjC"/>
    <property type="match status" value="1"/>
</dbReference>
<evidence type="ECO:0000256" key="19">
    <source>
        <dbReference type="PROSITE-ProRule" id="PRU00146"/>
    </source>
</evidence>
<dbReference type="PANTHER" id="PTHR23123">
    <property type="entry name" value="PHD/F-BOX CONTAINING PROTEIN"/>
    <property type="match status" value="1"/>
</dbReference>
<evidence type="ECO:0000256" key="20">
    <source>
        <dbReference type="SAM" id="MobiDB-lite"/>
    </source>
</evidence>
<evidence type="ECO:0000256" key="17">
    <source>
        <dbReference type="ARBA" id="ARBA00031083"/>
    </source>
</evidence>
<evidence type="ECO:0000256" key="7">
    <source>
        <dbReference type="ARBA" id="ARBA00022723"/>
    </source>
</evidence>
<dbReference type="EMBL" id="LATX01002238">
    <property type="protein sequence ID" value="KTB32342.1"/>
    <property type="molecule type" value="Genomic_DNA"/>
</dbReference>
<evidence type="ECO:0000313" key="23">
    <source>
        <dbReference type="EMBL" id="KTB32342.1"/>
    </source>
</evidence>
<evidence type="ECO:0000256" key="6">
    <source>
        <dbReference type="ARBA" id="ARBA00015153"/>
    </source>
</evidence>
<evidence type="ECO:0000256" key="12">
    <source>
        <dbReference type="ARBA" id="ARBA00023002"/>
    </source>
</evidence>
<keyword evidence="13" id="KW-0408">Iron</keyword>
<dbReference type="SMART" id="SM00558">
    <property type="entry name" value="JmjC"/>
    <property type="match status" value="1"/>
</dbReference>
<dbReference type="Gene3D" id="2.60.120.650">
    <property type="entry name" value="Cupin"/>
    <property type="match status" value="1"/>
</dbReference>
<evidence type="ECO:0000256" key="4">
    <source>
        <dbReference type="ARBA" id="ARBA00008037"/>
    </source>
</evidence>
<dbReference type="SUPFAM" id="SSF57903">
    <property type="entry name" value="FYVE/PHD zinc finger"/>
    <property type="match status" value="1"/>
</dbReference>
<evidence type="ECO:0000256" key="1">
    <source>
        <dbReference type="ARBA" id="ARBA00001954"/>
    </source>
</evidence>
<gene>
    <name evidence="23" type="ORF">WG66_15077</name>
</gene>
<dbReference type="InterPro" id="IPR050690">
    <property type="entry name" value="JHDM1_Histone_Demethylase"/>
</dbReference>
<feature type="region of interest" description="Disordered" evidence="20">
    <location>
        <begin position="1"/>
        <end position="58"/>
    </location>
</feature>
<comment type="catalytic activity">
    <reaction evidence="18">
        <text>N(6),N(6)-dimethyl-L-lysyl(36)-[histone H3] + 2 2-oxoglutarate + 2 O2 = L-lysyl(36)-[histone H3] + 2 formaldehyde + 2 succinate + 2 CO2</text>
        <dbReference type="Rhea" id="RHEA:42032"/>
        <dbReference type="Rhea" id="RHEA-COMP:9785"/>
        <dbReference type="Rhea" id="RHEA-COMP:9787"/>
        <dbReference type="ChEBI" id="CHEBI:15379"/>
        <dbReference type="ChEBI" id="CHEBI:16526"/>
        <dbReference type="ChEBI" id="CHEBI:16810"/>
        <dbReference type="ChEBI" id="CHEBI:16842"/>
        <dbReference type="ChEBI" id="CHEBI:29969"/>
        <dbReference type="ChEBI" id="CHEBI:30031"/>
        <dbReference type="ChEBI" id="CHEBI:61976"/>
        <dbReference type="EC" id="1.14.11.27"/>
    </reaction>
</comment>
<keyword evidence="12" id="KW-0560">Oxidoreductase</keyword>
<dbReference type="Pfam" id="PF17811">
    <property type="entry name" value="JHD"/>
    <property type="match status" value="1"/>
</dbReference>
<evidence type="ECO:0000313" key="24">
    <source>
        <dbReference type="Proteomes" id="UP000054988"/>
    </source>
</evidence>
<dbReference type="PROSITE" id="PS50016">
    <property type="entry name" value="ZF_PHD_2"/>
    <property type="match status" value="1"/>
</dbReference>
<feature type="region of interest" description="Disordered" evidence="20">
    <location>
        <begin position="499"/>
        <end position="543"/>
    </location>
</feature>
<evidence type="ECO:0000256" key="10">
    <source>
        <dbReference type="ARBA" id="ARBA00022853"/>
    </source>
</evidence>
<organism evidence="23 24">
    <name type="scientific">Moniliophthora roreri</name>
    <name type="common">Frosty pod rot fungus</name>
    <name type="synonym">Monilia roreri</name>
    <dbReference type="NCBI Taxonomy" id="221103"/>
    <lineage>
        <taxon>Eukaryota</taxon>
        <taxon>Fungi</taxon>
        <taxon>Dikarya</taxon>
        <taxon>Basidiomycota</taxon>
        <taxon>Agaricomycotina</taxon>
        <taxon>Agaricomycetes</taxon>
        <taxon>Agaricomycetidae</taxon>
        <taxon>Agaricales</taxon>
        <taxon>Marasmiineae</taxon>
        <taxon>Marasmiaceae</taxon>
        <taxon>Moniliophthora</taxon>
    </lineage>
</organism>
<evidence type="ECO:0000256" key="16">
    <source>
        <dbReference type="ARBA" id="ARBA00023242"/>
    </source>
</evidence>
<keyword evidence="7" id="KW-0479">Metal-binding</keyword>
<evidence type="ECO:0000256" key="13">
    <source>
        <dbReference type="ARBA" id="ARBA00023004"/>
    </source>
</evidence>
<evidence type="ECO:0000259" key="21">
    <source>
        <dbReference type="PROSITE" id="PS50016"/>
    </source>
</evidence>
<keyword evidence="16" id="KW-0539">Nucleus</keyword>
<accession>A0A0W0F7M7</accession>
<dbReference type="AlphaFoldDB" id="A0A0W0F7M7"/>
<dbReference type="SMART" id="SM00249">
    <property type="entry name" value="PHD"/>
    <property type="match status" value="1"/>
</dbReference>
<keyword evidence="11" id="KW-0223">Dioxygenase</keyword>
<evidence type="ECO:0000256" key="14">
    <source>
        <dbReference type="ARBA" id="ARBA00023015"/>
    </source>
</evidence>
<dbReference type="InterPro" id="IPR041070">
    <property type="entry name" value="JHD"/>
</dbReference>
<dbReference type="GO" id="GO:0140680">
    <property type="term" value="F:histone H3K36me/H3K36me2 demethylase activity"/>
    <property type="evidence" value="ECO:0007669"/>
    <property type="project" value="UniProtKB-EC"/>
</dbReference>
<feature type="domain" description="JmjC" evidence="22">
    <location>
        <begin position="245"/>
        <end position="405"/>
    </location>
</feature>
<evidence type="ECO:0000256" key="5">
    <source>
        <dbReference type="ARBA" id="ARBA00013246"/>
    </source>
</evidence>
<evidence type="ECO:0000256" key="11">
    <source>
        <dbReference type="ARBA" id="ARBA00022964"/>
    </source>
</evidence>
<keyword evidence="15" id="KW-0804">Transcription</keyword>
<protein>
    <recommendedName>
        <fullName evidence="6">JmjC domain-containing histone demethylation protein 1</fullName>
        <ecNumber evidence="5">1.14.11.27</ecNumber>
    </recommendedName>
    <alternativeName>
        <fullName evidence="17">[Histone-H3]-lysine-36 demethylase 1</fullName>
    </alternativeName>
</protein>
<dbReference type="Proteomes" id="UP000054988">
    <property type="component" value="Unassembled WGS sequence"/>
</dbReference>
<dbReference type="PROSITE" id="PS51184">
    <property type="entry name" value="JMJC"/>
    <property type="match status" value="1"/>
</dbReference>
<feature type="compositionally biased region" description="Polar residues" evidence="20">
    <location>
        <begin position="9"/>
        <end position="32"/>
    </location>
</feature>
<comment type="cofactor">
    <cofactor evidence="1">
        <name>Fe(2+)</name>
        <dbReference type="ChEBI" id="CHEBI:29033"/>
    </cofactor>
</comment>
<evidence type="ECO:0000256" key="9">
    <source>
        <dbReference type="ARBA" id="ARBA00022833"/>
    </source>
</evidence>
<comment type="similarity">
    <text evidence="4">Belongs to the JHDM1 histone demethylase family.</text>
</comment>
<keyword evidence="14" id="KW-0805">Transcription regulation</keyword>
<keyword evidence="10" id="KW-0156">Chromatin regulator</keyword>
<dbReference type="eggNOG" id="KOG1633">
    <property type="taxonomic scope" value="Eukaryota"/>
</dbReference>
<feature type="domain" description="PHD-type" evidence="21">
    <location>
        <begin position="39"/>
        <end position="97"/>
    </location>
</feature>
<evidence type="ECO:0000256" key="15">
    <source>
        <dbReference type="ARBA" id="ARBA00023163"/>
    </source>
</evidence>
<dbReference type="SUPFAM" id="SSF51197">
    <property type="entry name" value="Clavaminate synthase-like"/>
    <property type="match status" value="1"/>
</dbReference>
<sequence length="634" mass="72468">MAGRRRSGRTNANGSSARSASPSNPDESAGTSKTAEEEPETCPACPKDAVTGTSEQRETEEWAMCGACKVWYHWRCTGHEEELSTVDKWFCKSCREKDPRKQVTFKGPARKSERKRMTRDYANLESGVPSDPRRWLRMMEGKPIHEDHFKRMSGSDVGLEWVETDEQALTEPFVIEESEGLGMNMPEVPFGIEDVALLVGENTPLEVIDVASQSTAPGWTLKRWVEYLNTEPDKREKILNVISLEISGTLLADRILPPRLVRELDWVENYWPSTKKGKGHTYPKVQLYCLMGVQGAWTDWHIDFAGSSVYYHIMDGSKVFYFIRPTPANLAAYERWSGSDMQNQTWLGDLVDEVIKVTLITGNTMIIPTGWIHAVYTPVDTLVFGGNFLHSYNVATQLRVRDIEIKTHVPKKFRFPLFSKLCWYVGDKILKDLKGGAAFPTRVLESMAALADFLVSEARILERGSEQHKKEVKEQVPYDRVKDAPAVARELRWRVQHALGSTSDDESNSRDRNGNGNSIGVARNGKRKRARSDSASETPPLTLRFKNFKPKTWDNILEKSSDPQSRKLHVVKPEKEGQDWIKKWSEWQEWEEGDADEEVEVNTEERVMLKVRKTADGLERERIQRVVEQWKWTT</sequence>
<name>A0A0W0F7M7_MONRR</name>
<keyword evidence="9" id="KW-0862">Zinc</keyword>
<dbReference type="EC" id="1.14.11.27" evidence="5"/>
<keyword evidence="8 19" id="KW-0863">Zinc-finger</keyword>
<dbReference type="InterPro" id="IPR001965">
    <property type="entry name" value="Znf_PHD"/>
</dbReference>
<comment type="subcellular location">
    <subcellularLocation>
        <location evidence="3">Nucleus</location>
    </subcellularLocation>
</comment>
<comment type="caution">
    <text evidence="23">The sequence shown here is derived from an EMBL/GenBank/DDBJ whole genome shotgun (WGS) entry which is preliminary data.</text>
</comment>
<evidence type="ECO:0000259" key="22">
    <source>
        <dbReference type="PROSITE" id="PS51184"/>
    </source>
</evidence>
<dbReference type="InterPro" id="IPR003347">
    <property type="entry name" value="JmjC_dom"/>
</dbReference>
<reference evidence="23 24" key="1">
    <citation type="submission" date="2015-12" db="EMBL/GenBank/DDBJ databases">
        <title>Draft genome sequence of Moniliophthora roreri, the causal agent of frosty pod rot of cacao.</title>
        <authorList>
            <person name="Aime M.C."/>
            <person name="Diaz-Valderrama J.R."/>
            <person name="Kijpornyongpan T."/>
            <person name="Phillips-Mora W."/>
        </authorList>
    </citation>
    <scope>NUCLEOTIDE SEQUENCE [LARGE SCALE GENOMIC DNA]</scope>
    <source>
        <strain evidence="23 24">MCA 2952</strain>
    </source>
</reference>